<organism evidence="1 2">
    <name type="scientific">Aspergillus ellipticus CBS 707.79</name>
    <dbReference type="NCBI Taxonomy" id="1448320"/>
    <lineage>
        <taxon>Eukaryota</taxon>
        <taxon>Fungi</taxon>
        <taxon>Dikarya</taxon>
        <taxon>Ascomycota</taxon>
        <taxon>Pezizomycotina</taxon>
        <taxon>Eurotiomycetes</taxon>
        <taxon>Eurotiomycetidae</taxon>
        <taxon>Eurotiales</taxon>
        <taxon>Aspergillaceae</taxon>
        <taxon>Aspergillus</taxon>
        <taxon>Aspergillus subgen. Circumdati</taxon>
    </lineage>
</organism>
<reference evidence="1 2" key="1">
    <citation type="submission" date="2018-02" db="EMBL/GenBank/DDBJ databases">
        <title>The genomes of Aspergillus section Nigri reveals drivers in fungal speciation.</title>
        <authorList>
            <consortium name="DOE Joint Genome Institute"/>
            <person name="Vesth T.C."/>
            <person name="Nybo J."/>
            <person name="Theobald S."/>
            <person name="Brandl J."/>
            <person name="Frisvad J.C."/>
            <person name="Nielsen K.F."/>
            <person name="Lyhne E.K."/>
            <person name="Kogle M.E."/>
            <person name="Kuo A."/>
            <person name="Riley R."/>
            <person name="Clum A."/>
            <person name="Nolan M."/>
            <person name="Lipzen A."/>
            <person name="Salamov A."/>
            <person name="Henrissat B."/>
            <person name="Wiebenga A."/>
            <person name="De vries R.P."/>
            <person name="Grigoriev I.V."/>
            <person name="Mortensen U.H."/>
            <person name="Andersen M.R."/>
            <person name="Baker S.E."/>
        </authorList>
    </citation>
    <scope>NUCLEOTIDE SEQUENCE [LARGE SCALE GENOMIC DNA]</scope>
    <source>
        <strain evidence="1 2">CBS 707.79</strain>
    </source>
</reference>
<accession>A0A319DZJ9</accession>
<gene>
    <name evidence="1" type="ORF">BO71DRAFT_481676</name>
</gene>
<evidence type="ECO:0000313" key="1">
    <source>
        <dbReference type="EMBL" id="PYH96873.1"/>
    </source>
</evidence>
<protein>
    <submittedName>
        <fullName evidence="1">Uncharacterized protein</fullName>
    </submittedName>
</protein>
<dbReference type="Proteomes" id="UP000247810">
    <property type="component" value="Unassembled WGS sequence"/>
</dbReference>
<dbReference type="AlphaFoldDB" id="A0A319DZJ9"/>
<evidence type="ECO:0000313" key="2">
    <source>
        <dbReference type="Proteomes" id="UP000247810"/>
    </source>
</evidence>
<keyword evidence="2" id="KW-1185">Reference proteome</keyword>
<dbReference type="VEuPathDB" id="FungiDB:BO71DRAFT_481676"/>
<name>A0A319DZJ9_9EURO</name>
<dbReference type="OrthoDB" id="4317186at2759"/>
<proteinExistence type="predicted"/>
<dbReference type="EMBL" id="KZ825832">
    <property type="protein sequence ID" value="PYH96873.1"/>
    <property type="molecule type" value="Genomic_DNA"/>
</dbReference>
<sequence length="317" mass="35497">MRIQLREHYCITKLLQVARLSIRLTNKIPLSLDNRNNPFLISIKSNMSHTVGDLIRLFTPQQLDVDTSSTLSEKKWTSDYHHLYRETVTGRLPIRQGLAAFLSPEPLPSYADSLGLATPAHMLNSQQLEIMTEGDVTHDFDQNIIPLVELAFSGESAVTIPARGAAPVPGGAKLSPRSLVASKNSSSSKKVVDYQMTLSHEIKLLESPAMIGELKRPRIIKRKEWAFEMTPSETTIRLMQEARGYAHLYECPQVFLFDSKTLVLVQFRAESTAEIANPDCSVDVCIIPREDLRLEGQCSMAEGLYALALRGFTQKQE</sequence>